<dbReference type="PANTHER" id="PTHR47165:SF4">
    <property type="entry name" value="OS03G0429900 PROTEIN"/>
    <property type="match status" value="1"/>
</dbReference>
<dbReference type="Gene3D" id="2.40.50.140">
    <property type="entry name" value="Nucleic acid-binding proteins"/>
    <property type="match status" value="3"/>
</dbReference>
<feature type="region of interest" description="Disordered" evidence="1">
    <location>
        <begin position="449"/>
        <end position="487"/>
    </location>
</feature>
<reference evidence="3" key="2">
    <citation type="submission" date="2018-03" db="EMBL/GenBank/DDBJ databases">
        <title>The Triticum urartu genome reveals the dynamic nature of wheat genome evolution.</title>
        <authorList>
            <person name="Ling H."/>
            <person name="Ma B."/>
            <person name="Shi X."/>
            <person name="Liu H."/>
            <person name="Dong L."/>
            <person name="Sun H."/>
            <person name="Cao Y."/>
            <person name="Gao Q."/>
            <person name="Zheng S."/>
            <person name="Li Y."/>
            <person name="Yu Y."/>
            <person name="Du H."/>
            <person name="Qi M."/>
            <person name="Li Y."/>
            <person name="Yu H."/>
            <person name="Cui Y."/>
            <person name="Wang N."/>
            <person name="Chen C."/>
            <person name="Wu H."/>
            <person name="Zhao Y."/>
            <person name="Zhang J."/>
            <person name="Li Y."/>
            <person name="Zhou W."/>
            <person name="Zhang B."/>
            <person name="Hu W."/>
            <person name="Eijk M."/>
            <person name="Tang J."/>
            <person name="Witsenboer H."/>
            <person name="Zhao S."/>
            <person name="Li Z."/>
            <person name="Zhang A."/>
            <person name="Wang D."/>
            <person name="Liang C."/>
        </authorList>
    </citation>
    <scope>NUCLEOTIDE SEQUENCE [LARGE SCALE GENOMIC DNA]</scope>
    <source>
        <strain evidence="3">cv. G1812</strain>
    </source>
</reference>
<dbReference type="CDD" id="cd04476">
    <property type="entry name" value="RPA1_DBD_C"/>
    <property type="match status" value="1"/>
</dbReference>
<evidence type="ECO:0000313" key="4">
    <source>
        <dbReference type="Proteomes" id="UP000015106"/>
    </source>
</evidence>
<sequence>MESSTALKSITSGQQNCRVFARLIRLWDAKIINPIYGDGLLSIDGILLDEDGNMAQMSVPKKYGKQFRGLLSEGSVYIISDIVAIDNRSKSYVYHHQNYMLQFKHDTKVHALHSRGANIPTVSFNFCPFDQLPRKAIDSKQLLDIIGVISDVGPYDYASPTSQNKLRKIKIRNLDEQTQEVVLWGKHGESFDEEAVLKKSLEGIVIAIFAGITATSQKFTGTIQGSSSSATQVYLDLNIPEVQHYRSSYQWKFPTLQKNLPKVAHLSPLEAAGKLYTIEQISTLPTTSFQGGATFSTIAKVTSIIPSIKWYYKACKRCGKGYNNMSDTPTCTCQFPVPCPMYKLPLTLTDSSASLNAVAFNKVAEDLVERHAEQVSMNMTIDAADQVLSLDKAIGKERLFYIGMNIDSTAKYPIKYVLKKSFPVDNTKSVPLLTASKLFQSAQDNLAPTSSVINAESPSAQQPEAPLNNTPASDNRTPIITKESESR</sequence>
<dbReference type="PANTHER" id="PTHR47165">
    <property type="entry name" value="OS03G0429900 PROTEIN"/>
    <property type="match status" value="1"/>
</dbReference>
<feature type="domain" description="Replication protein A 70 kDa DNA-binding subunit B/D first OB fold" evidence="2">
    <location>
        <begin position="6"/>
        <end position="110"/>
    </location>
</feature>
<proteinExistence type="predicted"/>
<dbReference type="InterPro" id="IPR012340">
    <property type="entry name" value="NA-bd_OB-fold"/>
</dbReference>
<feature type="compositionally biased region" description="Polar residues" evidence="1">
    <location>
        <begin position="449"/>
        <end position="478"/>
    </location>
</feature>
<organism evidence="3 4">
    <name type="scientific">Triticum urartu</name>
    <name type="common">Red wild einkorn</name>
    <name type="synonym">Crithodium urartu</name>
    <dbReference type="NCBI Taxonomy" id="4572"/>
    <lineage>
        <taxon>Eukaryota</taxon>
        <taxon>Viridiplantae</taxon>
        <taxon>Streptophyta</taxon>
        <taxon>Embryophyta</taxon>
        <taxon>Tracheophyta</taxon>
        <taxon>Spermatophyta</taxon>
        <taxon>Magnoliopsida</taxon>
        <taxon>Liliopsida</taxon>
        <taxon>Poales</taxon>
        <taxon>Poaceae</taxon>
        <taxon>BOP clade</taxon>
        <taxon>Pooideae</taxon>
        <taxon>Triticodae</taxon>
        <taxon>Triticeae</taxon>
        <taxon>Triticinae</taxon>
        <taxon>Triticum</taxon>
    </lineage>
</organism>
<dbReference type="InterPro" id="IPR003871">
    <property type="entry name" value="RFA1B/D_OB_1st"/>
</dbReference>
<reference evidence="4" key="1">
    <citation type="journal article" date="2013" name="Nature">
        <title>Draft genome of the wheat A-genome progenitor Triticum urartu.</title>
        <authorList>
            <person name="Ling H.Q."/>
            <person name="Zhao S."/>
            <person name="Liu D."/>
            <person name="Wang J."/>
            <person name="Sun H."/>
            <person name="Zhang C."/>
            <person name="Fan H."/>
            <person name="Li D."/>
            <person name="Dong L."/>
            <person name="Tao Y."/>
            <person name="Gao C."/>
            <person name="Wu H."/>
            <person name="Li Y."/>
            <person name="Cui Y."/>
            <person name="Guo X."/>
            <person name="Zheng S."/>
            <person name="Wang B."/>
            <person name="Yu K."/>
            <person name="Liang Q."/>
            <person name="Yang W."/>
            <person name="Lou X."/>
            <person name="Chen J."/>
            <person name="Feng M."/>
            <person name="Jian J."/>
            <person name="Zhang X."/>
            <person name="Luo G."/>
            <person name="Jiang Y."/>
            <person name="Liu J."/>
            <person name="Wang Z."/>
            <person name="Sha Y."/>
            <person name="Zhang B."/>
            <person name="Wu H."/>
            <person name="Tang D."/>
            <person name="Shen Q."/>
            <person name="Xue P."/>
            <person name="Zou S."/>
            <person name="Wang X."/>
            <person name="Liu X."/>
            <person name="Wang F."/>
            <person name="Yang Y."/>
            <person name="An X."/>
            <person name="Dong Z."/>
            <person name="Zhang K."/>
            <person name="Zhang X."/>
            <person name="Luo M.C."/>
            <person name="Dvorak J."/>
            <person name="Tong Y."/>
            <person name="Wang J."/>
            <person name="Yang H."/>
            <person name="Li Z."/>
            <person name="Wang D."/>
            <person name="Zhang A."/>
            <person name="Wang J."/>
        </authorList>
    </citation>
    <scope>NUCLEOTIDE SEQUENCE</scope>
    <source>
        <strain evidence="4">cv. G1812</strain>
    </source>
</reference>
<dbReference type="CDD" id="cd04481">
    <property type="entry name" value="RPA1_DBD_B_like"/>
    <property type="match status" value="1"/>
</dbReference>
<dbReference type="EnsemblPlants" id="TuG1812G0300002605.01.T03">
    <property type="protein sequence ID" value="TuG1812G0300002605.01.T03"/>
    <property type="gene ID" value="TuG1812G0300002605.01"/>
</dbReference>
<reference evidence="3" key="3">
    <citation type="submission" date="2022-06" db="UniProtKB">
        <authorList>
            <consortium name="EnsemblPlants"/>
        </authorList>
    </citation>
    <scope>IDENTIFICATION</scope>
</reference>
<dbReference type="Proteomes" id="UP000015106">
    <property type="component" value="Chromosome 3"/>
</dbReference>
<dbReference type="AlphaFoldDB" id="A0A8R7TVU8"/>
<protein>
    <recommendedName>
        <fullName evidence="2">Replication protein A 70 kDa DNA-binding subunit B/D first OB fold domain-containing protein</fullName>
    </recommendedName>
</protein>
<dbReference type="Pfam" id="PF02721">
    <property type="entry name" value="DUF223"/>
    <property type="match status" value="1"/>
</dbReference>
<evidence type="ECO:0000256" key="1">
    <source>
        <dbReference type="SAM" id="MobiDB-lite"/>
    </source>
</evidence>
<accession>A0A8R7TVU8</accession>
<name>A0A8R7TVU8_TRIUA</name>
<evidence type="ECO:0000313" key="3">
    <source>
        <dbReference type="EnsemblPlants" id="TuG1812G0300002605.01.T03"/>
    </source>
</evidence>
<dbReference type="InterPro" id="IPR047192">
    <property type="entry name" value="Euk_RPA1_DBD_C"/>
</dbReference>
<dbReference type="CDD" id="cd04480">
    <property type="entry name" value="RPA1_DBD_A_like"/>
    <property type="match status" value="1"/>
</dbReference>
<keyword evidence="4" id="KW-1185">Reference proteome</keyword>
<evidence type="ECO:0000259" key="2">
    <source>
        <dbReference type="Pfam" id="PF02721"/>
    </source>
</evidence>
<dbReference type="SUPFAM" id="SSF50249">
    <property type="entry name" value="Nucleic acid-binding proteins"/>
    <property type="match status" value="3"/>
</dbReference>
<dbReference type="Gramene" id="TuG1812G0300002605.01.T03">
    <property type="protein sequence ID" value="TuG1812G0300002605.01.T03"/>
    <property type="gene ID" value="TuG1812G0300002605.01"/>
</dbReference>